<gene>
    <name evidence="3" type="ORF">K9B37_18590</name>
</gene>
<keyword evidence="4" id="KW-1185">Reference proteome</keyword>
<dbReference type="PANTHER" id="PTHR46797:SF2">
    <property type="entry name" value="TRANSCRIPTIONAL REGULATOR"/>
    <property type="match status" value="1"/>
</dbReference>
<dbReference type="SUPFAM" id="SSF51182">
    <property type="entry name" value="RmlC-like cupins"/>
    <property type="match status" value="1"/>
</dbReference>
<dbReference type="RefSeq" id="WP_224315020.1">
    <property type="nucleotide sequence ID" value="NZ_JAIRBM010000016.1"/>
</dbReference>
<dbReference type="InterPro" id="IPR050807">
    <property type="entry name" value="TransReg_Diox_bact_type"/>
</dbReference>
<dbReference type="SMART" id="SM00530">
    <property type="entry name" value="HTH_XRE"/>
    <property type="match status" value="1"/>
</dbReference>
<dbReference type="Gene3D" id="2.60.120.10">
    <property type="entry name" value="Jelly Rolls"/>
    <property type="match status" value="1"/>
</dbReference>
<accession>A0ABS7VRW1</accession>
<evidence type="ECO:0000259" key="2">
    <source>
        <dbReference type="PROSITE" id="PS50943"/>
    </source>
</evidence>
<dbReference type="InterPro" id="IPR013096">
    <property type="entry name" value="Cupin_2"/>
</dbReference>
<dbReference type="InterPro" id="IPR001387">
    <property type="entry name" value="Cro/C1-type_HTH"/>
</dbReference>
<dbReference type="Pfam" id="PF07883">
    <property type="entry name" value="Cupin_2"/>
    <property type="match status" value="1"/>
</dbReference>
<evidence type="ECO:0000313" key="3">
    <source>
        <dbReference type="EMBL" id="MBZ6078269.1"/>
    </source>
</evidence>
<feature type="domain" description="HTH cro/C1-type" evidence="2">
    <location>
        <begin position="25"/>
        <end position="79"/>
    </location>
</feature>
<sequence>MSEGVFARPAPARNELESDALGERIRHLRKARGKSLKEAAIEAGLSVSFLSQIERGLSSASVRTLARLADALEVGIGELFGPAQDETDNHHRIVARASEHKSLDMRSTGAEKRWMTPFDQTPRLDLYLITLEPGGSSGDVAYIHEGEEAGLVMEGGMELIVDGRRHVLGEGDTFRFASARPHRFINAGTRPARILWVNYRDPPK</sequence>
<dbReference type="SUPFAM" id="SSF47413">
    <property type="entry name" value="lambda repressor-like DNA-binding domains"/>
    <property type="match status" value="1"/>
</dbReference>
<dbReference type="InterPro" id="IPR011051">
    <property type="entry name" value="RmlC_Cupin_sf"/>
</dbReference>
<keyword evidence="1" id="KW-0238">DNA-binding</keyword>
<dbReference type="Gene3D" id="1.10.260.40">
    <property type="entry name" value="lambda repressor-like DNA-binding domains"/>
    <property type="match status" value="1"/>
</dbReference>
<name>A0ABS7VRW1_9HYPH</name>
<dbReference type="Proteomes" id="UP000704176">
    <property type="component" value="Unassembled WGS sequence"/>
</dbReference>
<dbReference type="InterPro" id="IPR010982">
    <property type="entry name" value="Lambda_DNA-bd_dom_sf"/>
</dbReference>
<proteinExistence type="predicted"/>
<dbReference type="EMBL" id="JAIRBM010000016">
    <property type="protein sequence ID" value="MBZ6078269.1"/>
    <property type="molecule type" value="Genomic_DNA"/>
</dbReference>
<evidence type="ECO:0000313" key="4">
    <source>
        <dbReference type="Proteomes" id="UP000704176"/>
    </source>
</evidence>
<reference evidence="3 4" key="1">
    <citation type="submission" date="2021-09" db="EMBL/GenBank/DDBJ databases">
        <title>The complete genome sequence of a new microorganism.</title>
        <authorList>
            <person name="Zi Z."/>
        </authorList>
    </citation>
    <scope>NUCLEOTIDE SEQUENCE [LARGE SCALE GENOMIC DNA]</scope>
    <source>
        <strain evidence="3 4">WGZ8</strain>
    </source>
</reference>
<dbReference type="CDD" id="cd02209">
    <property type="entry name" value="cupin_XRE_C"/>
    <property type="match status" value="1"/>
</dbReference>
<dbReference type="PANTHER" id="PTHR46797">
    <property type="entry name" value="HTH-TYPE TRANSCRIPTIONAL REGULATOR"/>
    <property type="match status" value="1"/>
</dbReference>
<dbReference type="Pfam" id="PF13560">
    <property type="entry name" value="HTH_31"/>
    <property type="match status" value="1"/>
</dbReference>
<dbReference type="PROSITE" id="PS50943">
    <property type="entry name" value="HTH_CROC1"/>
    <property type="match status" value="1"/>
</dbReference>
<dbReference type="CDD" id="cd00093">
    <property type="entry name" value="HTH_XRE"/>
    <property type="match status" value="1"/>
</dbReference>
<dbReference type="InterPro" id="IPR014710">
    <property type="entry name" value="RmlC-like_jellyroll"/>
</dbReference>
<comment type="caution">
    <text evidence="3">The sequence shown here is derived from an EMBL/GenBank/DDBJ whole genome shotgun (WGS) entry which is preliminary data.</text>
</comment>
<evidence type="ECO:0000256" key="1">
    <source>
        <dbReference type="ARBA" id="ARBA00023125"/>
    </source>
</evidence>
<protein>
    <submittedName>
        <fullName evidence="3">Cupin domain-containing protein</fullName>
    </submittedName>
</protein>
<organism evidence="3 4">
    <name type="scientific">Microvirga puerhi</name>
    <dbReference type="NCBI Taxonomy" id="2876078"/>
    <lineage>
        <taxon>Bacteria</taxon>
        <taxon>Pseudomonadati</taxon>
        <taxon>Pseudomonadota</taxon>
        <taxon>Alphaproteobacteria</taxon>
        <taxon>Hyphomicrobiales</taxon>
        <taxon>Methylobacteriaceae</taxon>
        <taxon>Microvirga</taxon>
    </lineage>
</organism>